<gene>
    <name evidence="2" type="ORF">HYPSUDRAFT_71439</name>
</gene>
<feature type="region of interest" description="Disordered" evidence="1">
    <location>
        <begin position="490"/>
        <end position="525"/>
    </location>
</feature>
<dbReference type="OMA" id="IPCHETS"/>
<proteinExistence type="predicted"/>
<dbReference type="EMBL" id="KN817624">
    <property type="protein sequence ID" value="KJA16271.1"/>
    <property type="molecule type" value="Genomic_DNA"/>
</dbReference>
<feature type="region of interest" description="Disordered" evidence="1">
    <location>
        <begin position="569"/>
        <end position="704"/>
    </location>
</feature>
<evidence type="ECO:0000313" key="3">
    <source>
        <dbReference type="Proteomes" id="UP000054270"/>
    </source>
</evidence>
<protein>
    <submittedName>
        <fullName evidence="2">Uncharacterized protein</fullName>
    </submittedName>
</protein>
<dbReference type="AlphaFoldDB" id="A0A0D2NI35"/>
<accession>A0A0D2NI35</accession>
<dbReference type="STRING" id="945553.A0A0D2NI35"/>
<feature type="compositionally biased region" description="Acidic residues" evidence="1">
    <location>
        <begin position="680"/>
        <end position="698"/>
    </location>
</feature>
<name>A0A0D2NI35_HYPSF</name>
<dbReference type="Proteomes" id="UP000054270">
    <property type="component" value="Unassembled WGS sequence"/>
</dbReference>
<feature type="compositionally biased region" description="Basic and acidic residues" evidence="1">
    <location>
        <begin position="574"/>
        <end position="591"/>
    </location>
</feature>
<reference evidence="3" key="1">
    <citation type="submission" date="2014-04" db="EMBL/GenBank/DDBJ databases">
        <title>Evolutionary Origins and Diversification of the Mycorrhizal Mutualists.</title>
        <authorList>
            <consortium name="DOE Joint Genome Institute"/>
            <consortium name="Mycorrhizal Genomics Consortium"/>
            <person name="Kohler A."/>
            <person name="Kuo A."/>
            <person name="Nagy L.G."/>
            <person name="Floudas D."/>
            <person name="Copeland A."/>
            <person name="Barry K.W."/>
            <person name="Cichocki N."/>
            <person name="Veneault-Fourrey C."/>
            <person name="LaButti K."/>
            <person name="Lindquist E.A."/>
            <person name="Lipzen A."/>
            <person name="Lundell T."/>
            <person name="Morin E."/>
            <person name="Murat C."/>
            <person name="Riley R."/>
            <person name="Ohm R."/>
            <person name="Sun H."/>
            <person name="Tunlid A."/>
            <person name="Henrissat B."/>
            <person name="Grigoriev I.V."/>
            <person name="Hibbett D.S."/>
            <person name="Martin F."/>
        </authorList>
    </citation>
    <scope>NUCLEOTIDE SEQUENCE [LARGE SCALE GENOMIC DNA]</scope>
    <source>
        <strain evidence="3">FD-334 SS-4</strain>
    </source>
</reference>
<sequence>MTRWRENKDKRGAKATKYVFNTEQEKILYEYGWELEQNIGTIAKGRALKNNLHVTAWKKKTATDIISRPEFAALDVSERSLAEWLSGGIVGWFTNYFNRYIAKASTTVDPIQEARSPQSTREWRSTDKLLRRFVIFSGDLSPKEFFARENPDLLRDRMEEILEQRGDKFPHGAARNMALQELWAELTSSDKNEWKDCAQNLAEDVSKNREEFPFVIANALQSMCDRGRLGTVALSLHYAYRNDAGGLECGCVYAGKDVNTGEKLNFKMKDNDKWQEQWRNYTEQIVPMPPPQKATSIKQGDNGTTLFPDMDIKRTSPEQVALVIEEYITALWKKAASANPEDKVRWAAIAKEPKMFYDTKRFKLPCSLKPARELEDNPQQLYPLVEYLRDLQKRGIPFKFYPQNELDTDSSSDEMYYSRTSGVVKKLVVRAVPASVAAATASESTLEETITASSSRPVGQLPTVSVTAATKSLPAAEKLPYANAAASQTTQHQLAVDQPNPAAAHASDAATTKSQPAVEKPPAVVAAASQSVQQVEEPVSATTPASATTSIVPITASSFSEQSAAKVKQLGWPRKAEDAAEASQRAERDPPSDEPVPCGPPAEQPVAKVKQSRKRKRDAPTGPEFDGELSEKGFKSSGAAAAKTEPAKKRLKVKWQRINTGREIPCHETSGWDSANDDALTPDEDEELADDDFETPDQEDVRRSYTTEYRQVFEYRRVFEGQRALKY</sequence>
<evidence type="ECO:0000256" key="1">
    <source>
        <dbReference type="SAM" id="MobiDB-lite"/>
    </source>
</evidence>
<keyword evidence="3" id="KW-1185">Reference proteome</keyword>
<evidence type="ECO:0000313" key="2">
    <source>
        <dbReference type="EMBL" id="KJA16271.1"/>
    </source>
</evidence>
<organism evidence="2 3">
    <name type="scientific">Hypholoma sublateritium (strain FD-334 SS-4)</name>
    <dbReference type="NCBI Taxonomy" id="945553"/>
    <lineage>
        <taxon>Eukaryota</taxon>
        <taxon>Fungi</taxon>
        <taxon>Dikarya</taxon>
        <taxon>Basidiomycota</taxon>
        <taxon>Agaricomycotina</taxon>
        <taxon>Agaricomycetes</taxon>
        <taxon>Agaricomycetidae</taxon>
        <taxon>Agaricales</taxon>
        <taxon>Agaricineae</taxon>
        <taxon>Strophariaceae</taxon>
        <taxon>Hypholoma</taxon>
    </lineage>
</organism>
<dbReference type="OrthoDB" id="3063186at2759"/>
<feature type="compositionally biased region" description="Low complexity" evidence="1">
    <location>
        <begin position="502"/>
        <end position="525"/>
    </location>
</feature>
<feature type="compositionally biased region" description="Pro residues" evidence="1">
    <location>
        <begin position="593"/>
        <end position="603"/>
    </location>
</feature>